<proteinExistence type="predicted"/>
<reference evidence="1 2" key="1">
    <citation type="submission" date="2019-09" db="EMBL/GenBank/DDBJ databases">
        <title>Draft genome sequence of Bacillus sp. JC-7.</title>
        <authorList>
            <person name="Tanaka N."/>
            <person name="Shiwa Y."/>
            <person name="Fujita N."/>
            <person name="Tanasupawat S."/>
        </authorList>
    </citation>
    <scope>NUCLEOTIDE SEQUENCE [LARGE SCALE GENOMIC DNA]</scope>
    <source>
        <strain evidence="1 2">JC-7</strain>
    </source>
</reference>
<organism evidence="1 2">
    <name type="scientific">Weizmannia acidilactici</name>
    <dbReference type="NCBI Taxonomy" id="2607726"/>
    <lineage>
        <taxon>Bacteria</taxon>
        <taxon>Bacillati</taxon>
        <taxon>Bacillota</taxon>
        <taxon>Bacilli</taxon>
        <taxon>Bacillales</taxon>
        <taxon>Bacillaceae</taxon>
        <taxon>Heyndrickxia</taxon>
    </lineage>
</organism>
<accession>A0A5J4JLK6</accession>
<evidence type="ECO:0000313" key="2">
    <source>
        <dbReference type="Proteomes" id="UP000391919"/>
    </source>
</evidence>
<sequence length="76" mass="8788">MTKLTTGGWTKLKRSLKNLASSRNMNRFRENKNKEANKLAGQALNGTFIHSHVKLERPEKFIYGKNFFVYTGLAER</sequence>
<dbReference type="EMBL" id="BKZQ01000055">
    <property type="protein sequence ID" value="GER71585.1"/>
    <property type="molecule type" value="Genomic_DNA"/>
</dbReference>
<keyword evidence="2" id="KW-1185">Reference proteome</keyword>
<dbReference type="Proteomes" id="UP000391919">
    <property type="component" value="Unassembled WGS sequence"/>
</dbReference>
<evidence type="ECO:0000313" key="1">
    <source>
        <dbReference type="EMBL" id="GER71585.1"/>
    </source>
</evidence>
<protein>
    <submittedName>
        <fullName evidence="1">Uncharacterized protein</fullName>
    </submittedName>
</protein>
<dbReference type="AlphaFoldDB" id="A0A5J4JLK6"/>
<comment type="caution">
    <text evidence="1">The sequence shown here is derived from an EMBL/GenBank/DDBJ whole genome shotgun (WGS) entry which is preliminary data.</text>
</comment>
<gene>
    <name evidence="1" type="ORF">BpJC7_28880</name>
</gene>
<name>A0A5J4JLK6_9BACI</name>